<dbReference type="Proteomes" id="UP001279410">
    <property type="component" value="Unassembled WGS sequence"/>
</dbReference>
<comment type="caution">
    <text evidence="2">The sequence shown here is derived from an EMBL/GenBank/DDBJ whole genome shotgun (WGS) entry which is preliminary data.</text>
</comment>
<evidence type="ECO:0000313" key="3">
    <source>
        <dbReference type="Proteomes" id="UP001279410"/>
    </source>
</evidence>
<keyword evidence="3" id="KW-1185">Reference proteome</keyword>
<dbReference type="AlphaFoldDB" id="A0AAD3R9U1"/>
<evidence type="ECO:0000313" key="2">
    <source>
        <dbReference type="EMBL" id="GLD60421.1"/>
    </source>
</evidence>
<dbReference type="EMBL" id="BRZM01000041">
    <property type="protein sequence ID" value="GLD60421.1"/>
    <property type="molecule type" value="Genomic_DNA"/>
</dbReference>
<name>A0AAD3R9U1_LATJO</name>
<gene>
    <name evidence="2" type="ORF">AKAME5_001231800</name>
</gene>
<evidence type="ECO:0000256" key="1">
    <source>
        <dbReference type="SAM" id="Coils"/>
    </source>
</evidence>
<proteinExistence type="predicted"/>
<organism evidence="2 3">
    <name type="scientific">Lates japonicus</name>
    <name type="common">Japanese lates</name>
    <dbReference type="NCBI Taxonomy" id="270547"/>
    <lineage>
        <taxon>Eukaryota</taxon>
        <taxon>Metazoa</taxon>
        <taxon>Chordata</taxon>
        <taxon>Craniata</taxon>
        <taxon>Vertebrata</taxon>
        <taxon>Euteleostomi</taxon>
        <taxon>Actinopterygii</taxon>
        <taxon>Neopterygii</taxon>
        <taxon>Teleostei</taxon>
        <taxon>Neoteleostei</taxon>
        <taxon>Acanthomorphata</taxon>
        <taxon>Carangaria</taxon>
        <taxon>Carangaria incertae sedis</taxon>
        <taxon>Centropomidae</taxon>
        <taxon>Lates</taxon>
    </lineage>
</organism>
<sequence length="116" mass="13540">MEERQKLSVALQKAQDKYSRLQKQQLAESNFQLKHSNDTELRLHEKTRVLDETTKALHKLQREYADLGRRHGDINSDYRGLLKIHSALQVRHERLSYAQGNPRPEFSLPQFSAACV</sequence>
<keyword evidence="1" id="KW-0175">Coiled coil</keyword>
<reference evidence="2" key="1">
    <citation type="submission" date="2022-08" db="EMBL/GenBank/DDBJ databases">
        <title>Genome sequencing of akame (Lates japonicus).</title>
        <authorList>
            <person name="Hashiguchi Y."/>
            <person name="Takahashi H."/>
        </authorList>
    </citation>
    <scope>NUCLEOTIDE SEQUENCE</scope>
    <source>
        <strain evidence="2">Kochi</strain>
    </source>
</reference>
<protein>
    <submittedName>
        <fullName evidence="2">Centrosomal protein of 152 kDa-like protein</fullName>
    </submittedName>
</protein>
<accession>A0AAD3R9U1</accession>
<feature type="coiled-coil region" evidence="1">
    <location>
        <begin position="4"/>
        <end position="70"/>
    </location>
</feature>